<feature type="compositionally biased region" description="Low complexity" evidence="1">
    <location>
        <begin position="581"/>
        <end position="596"/>
    </location>
</feature>
<name>A0A420Y4H3_9PEZI</name>
<feature type="compositionally biased region" description="Basic and acidic residues" evidence="1">
    <location>
        <begin position="397"/>
        <end position="410"/>
    </location>
</feature>
<keyword evidence="3" id="KW-1185">Reference proteome</keyword>
<evidence type="ECO:0000313" key="3">
    <source>
        <dbReference type="Proteomes" id="UP000275385"/>
    </source>
</evidence>
<dbReference type="EMBL" id="QVQW01000051">
    <property type="protein sequence ID" value="RKU42782.1"/>
    <property type="molecule type" value="Genomic_DNA"/>
</dbReference>
<feature type="region of interest" description="Disordered" evidence="1">
    <location>
        <begin position="397"/>
        <end position="423"/>
    </location>
</feature>
<feature type="region of interest" description="Disordered" evidence="1">
    <location>
        <begin position="469"/>
        <end position="657"/>
    </location>
</feature>
<feature type="region of interest" description="Disordered" evidence="1">
    <location>
        <begin position="778"/>
        <end position="817"/>
    </location>
</feature>
<gene>
    <name evidence="2" type="ORF">DL546_002568</name>
</gene>
<evidence type="ECO:0000256" key="1">
    <source>
        <dbReference type="SAM" id="MobiDB-lite"/>
    </source>
</evidence>
<dbReference type="AlphaFoldDB" id="A0A420Y4H3"/>
<feature type="region of interest" description="Disordered" evidence="1">
    <location>
        <begin position="678"/>
        <end position="752"/>
    </location>
</feature>
<feature type="region of interest" description="Disordered" evidence="1">
    <location>
        <begin position="843"/>
        <end position="871"/>
    </location>
</feature>
<protein>
    <submittedName>
        <fullName evidence="2">Uncharacterized protein</fullName>
    </submittedName>
</protein>
<accession>A0A420Y4H3</accession>
<feature type="region of interest" description="Disordered" evidence="1">
    <location>
        <begin position="1"/>
        <end position="142"/>
    </location>
</feature>
<feature type="compositionally biased region" description="Polar residues" evidence="1">
    <location>
        <begin position="67"/>
        <end position="76"/>
    </location>
</feature>
<feature type="compositionally biased region" description="Basic and acidic residues" evidence="1">
    <location>
        <begin position="527"/>
        <end position="580"/>
    </location>
</feature>
<sequence length="1077" mass="118722">MDRDNDFESAEPLGARTNGRGKPPLVNNRAGQRKDLFSKPTAKENVISGIRPTKASLARSASVSVSPEQKPSTANFRSPPFARAQTMRTASPKFTLKDAYRMAADAEDVAPGSPSPAPRPWRARAGTENRKTTRSPTTSRANGLFRQAAGAARHSGTASVGDGSVQPAAHVVNQLQHEEASDGEFDEKIEEFGRAQELGGRHVDAGGKPLFSKAFLSPDTNNRKKELLGATSNGSQDIISLGKDYKPWAIKAAPANGLMKRAIGSPAKQADEQDAVVAQSSAVPTNAASLLKSFAFDMDADFTEGDLSVSNSPPVRTGTNIGKTRQNRRLDEIRALEVQADLTYADEVPEPLEVGSLKTEEGDERGPRQIARTNTKLDEIKARELDSESRRALAKARLDEIRQQNAERRSHSTSPGLPQRPHNDIIRDFLTTEDKPAKAASVALREEAGERIPDTPITVYRKVEIVEETAPKNGRPFGHKVDPHTLPQSNVRKSVARGDSWEALRRLARATSSSPAPEPKAGPAPDTEEHVGEDDAKDDAWDKAESPTRDMESNPRLSRRDKSGDRPRMTVEFTGLEREPSAASDKSSKRSSAAVSEIDPTERIERELQLFAPGENHSERGSVRAPSPSSDPEDVEETPRAPRFEPLTQPTPRVTGAYVETPVTVKAERTGVAVVPVIMEPEKTKGDSGLPLPSRSRKPEISARKPTKTSSAPVDGTRVTSGTALRTGASRRARSLARSRSPLVNSVRPPSVKDDLLEIQKTYQIEDSTLEDLDGFFAAQASSPPPGNARDDEKLNAGATTGGEQADSDDLDVDEKNSKTIRRIGRSLESIRTARKGIERLEDEVSKAQEVDTKEKEPQLEPSRLPPHSHGRDHVPSACPICLALPAGNDNMIAYVHFPVPRLWRRHPNFRFTAFGLLLFILTVWYAAESTMCHFYCKPKYCYPDKPCIWSYDDPLWGYAIPVKLDQWTTGGACRAMVQKARPQVADWIADVWDEITGTDIRTVDTRYYDWDQKRQHRRRLLKKGLIKPLVVDDPEDKAKYDAWAKARGARERADAMREMGYDVREEEEIMSADERL</sequence>
<organism evidence="2 3">
    <name type="scientific">Coniochaeta pulveracea</name>
    <dbReference type="NCBI Taxonomy" id="177199"/>
    <lineage>
        <taxon>Eukaryota</taxon>
        <taxon>Fungi</taxon>
        <taxon>Dikarya</taxon>
        <taxon>Ascomycota</taxon>
        <taxon>Pezizomycotina</taxon>
        <taxon>Sordariomycetes</taxon>
        <taxon>Sordariomycetidae</taxon>
        <taxon>Coniochaetales</taxon>
        <taxon>Coniochaetaceae</taxon>
        <taxon>Coniochaeta</taxon>
    </lineage>
</organism>
<proteinExistence type="predicted"/>
<reference evidence="2 3" key="1">
    <citation type="submission" date="2018-08" db="EMBL/GenBank/DDBJ databases">
        <title>Draft genome of the lignicolous fungus Coniochaeta pulveracea.</title>
        <authorList>
            <person name="Borstlap C.J."/>
            <person name="De Witt R.N."/>
            <person name="Botha A."/>
            <person name="Volschenk H."/>
        </authorList>
    </citation>
    <scope>NUCLEOTIDE SEQUENCE [LARGE SCALE GENOMIC DNA]</scope>
    <source>
        <strain evidence="2 3">CAB683</strain>
    </source>
</reference>
<dbReference type="OrthoDB" id="3439035at2759"/>
<feature type="compositionally biased region" description="Low complexity" evidence="1">
    <location>
        <begin position="55"/>
        <end position="66"/>
    </location>
</feature>
<dbReference type="STRING" id="177199.A0A420Y4H3"/>
<dbReference type="Proteomes" id="UP000275385">
    <property type="component" value="Unassembled WGS sequence"/>
</dbReference>
<evidence type="ECO:0000313" key="2">
    <source>
        <dbReference type="EMBL" id="RKU42782.1"/>
    </source>
</evidence>
<comment type="caution">
    <text evidence="2">The sequence shown here is derived from an EMBL/GenBank/DDBJ whole genome shotgun (WGS) entry which is preliminary data.</text>
</comment>
<feature type="compositionally biased region" description="Basic and acidic residues" evidence="1">
    <location>
        <begin position="843"/>
        <end position="859"/>
    </location>
</feature>